<evidence type="ECO:0000313" key="2">
    <source>
        <dbReference type="EMBL" id="TWU43315.1"/>
    </source>
</evidence>
<dbReference type="OrthoDB" id="9798623at2"/>
<protein>
    <submittedName>
        <fullName evidence="2">Uncharacterized protein</fullName>
    </submittedName>
</protein>
<evidence type="ECO:0000313" key="3">
    <source>
        <dbReference type="Proteomes" id="UP000315471"/>
    </source>
</evidence>
<comment type="caution">
    <text evidence="2">The sequence shown here is derived from an EMBL/GenBank/DDBJ whole genome shotgun (WGS) entry which is preliminary data.</text>
</comment>
<reference evidence="2 3" key="1">
    <citation type="submission" date="2019-02" db="EMBL/GenBank/DDBJ databases">
        <title>Deep-cultivation of Planctomycetes and their phenomic and genomic characterization uncovers novel biology.</title>
        <authorList>
            <person name="Wiegand S."/>
            <person name="Jogler M."/>
            <person name="Boedeker C."/>
            <person name="Pinto D."/>
            <person name="Vollmers J."/>
            <person name="Rivas-Marin E."/>
            <person name="Kohn T."/>
            <person name="Peeters S.H."/>
            <person name="Heuer A."/>
            <person name="Rast P."/>
            <person name="Oberbeckmann S."/>
            <person name="Bunk B."/>
            <person name="Jeske O."/>
            <person name="Meyerdierks A."/>
            <person name="Storesund J.E."/>
            <person name="Kallscheuer N."/>
            <person name="Luecker S."/>
            <person name="Lage O.M."/>
            <person name="Pohl T."/>
            <person name="Merkel B.J."/>
            <person name="Hornburger P."/>
            <person name="Mueller R.-W."/>
            <person name="Bruemmer F."/>
            <person name="Labrenz M."/>
            <person name="Spormann A.M."/>
            <person name="Op Den Camp H."/>
            <person name="Overmann J."/>
            <person name="Amann R."/>
            <person name="Jetten M.S.M."/>
            <person name="Mascher T."/>
            <person name="Medema M.H."/>
            <person name="Devos D.P."/>
            <person name="Kaster A.-K."/>
            <person name="Ovreas L."/>
            <person name="Rohde M."/>
            <person name="Galperin M.Y."/>
            <person name="Jogler C."/>
        </authorList>
    </citation>
    <scope>NUCLEOTIDE SEQUENCE [LARGE SCALE GENOMIC DNA]</scope>
    <source>
        <strain evidence="2 3">Q31b</strain>
    </source>
</reference>
<proteinExistence type="predicted"/>
<organism evidence="2 3">
    <name type="scientific">Novipirellula aureliae</name>
    <dbReference type="NCBI Taxonomy" id="2527966"/>
    <lineage>
        <taxon>Bacteria</taxon>
        <taxon>Pseudomonadati</taxon>
        <taxon>Planctomycetota</taxon>
        <taxon>Planctomycetia</taxon>
        <taxon>Pirellulales</taxon>
        <taxon>Pirellulaceae</taxon>
        <taxon>Novipirellula</taxon>
    </lineage>
</organism>
<dbReference type="EMBL" id="SJPY01000003">
    <property type="protein sequence ID" value="TWU43315.1"/>
    <property type="molecule type" value="Genomic_DNA"/>
</dbReference>
<sequence>MNREQENEVIHRWQNHQSLRSIALELNLSRYQVSSVIKSHVQSRDADVQAQADANADAPPASLGPVPTRRASKLDPFNEEITRLLERYPRITVTRVFEELTRSGYRGG</sequence>
<keyword evidence="3" id="KW-1185">Reference proteome</keyword>
<dbReference type="Proteomes" id="UP000315471">
    <property type="component" value="Unassembled WGS sequence"/>
</dbReference>
<feature type="region of interest" description="Disordered" evidence="1">
    <location>
        <begin position="42"/>
        <end position="74"/>
    </location>
</feature>
<dbReference type="RefSeq" id="WP_146599763.1">
    <property type="nucleotide sequence ID" value="NZ_SJPY01000003.1"/>
</dbReference>
<dbReference type="AlphaFoldDB" id="A0A5C6E3N9"/>
<evidence type="ECO:0000256" key="1">
    <source>
        <dbReference type="SAM" id="MobiDB-lite"/>
    </source>
</evidence>
<name>A0A5C6E3N9_9BACT</name>
<accession>A0A5C6E3N9</accession>
<feature type="compositionally biased region" description="Low complexity" evidence="1">
    <location>
        <begin position="48"/>
        <end position="61"/>
    </location>
</feature>
<gene>
    <name evidence="2" type="ORF">Q31b_23530</name>
</gene>